<dbReference type="GO" id="GO:0005975">
    <property type="term" value="P:carbohydrate metabolic process"/>
    <property type="evidence" value="ECO:0007669"/>
    <property type="project" value="InterPro"/>
</dbReference>
<protein>
    <recommendedName>
        <fullName evidence="4">glucan endo-1,3-beta-D-glucosidase</fullName>
        <ecNumber evidence="4">3.2.1.39</ecNumber>
    </recommendedName>
</protein>
<dbReference type="GO" id="GO:0005886">
    <property type="term" value="C:plasma membrane"/>
    <property type="evidence" value="ECO:0007669"/>
    <property type="project" value="UniProtKB-SubCell"/>
</dbReference>
<evidence type="ECO:0000256" key="15">
    <source>
        <dbReference type="RuleBase" id="RU004336"/>
    </source>
</evidence>
<evidence type="ECO:0000256" key="8">
    <source>
        <dbReference type="ARBA" id="ARBA00022801"/>
    </source>
</evidence>
<keyword evidence="9" id="KW-0472">Membrane</keyword>
<evidence type="ECO:0000256" key="5">
    <source>
        <dbReference type="ARBA" id="ARBA00022475"/>
    </source>
</evidence>
<dbReference type="Gene3D" id="3.20.20.80">
    <property type="entry name" value="Glycosidases"/>
    <property type="match status" value="1"/>
</dbReference>
<accession>A0A438I7T7</accession>
<evidence type="ECO:0000256" key="12">
    <source>
        <dbReference type="ARBA" id="ARBA00023288"/>
    </source>
</evidence>
<evidence type="ECO:0000256" key="10">
    <source>
        <dbReference type="ARBA" id="ARBA00023157"/>
    </source>
</evidence>
<dbReference type="PROSITE" id="PS00587">
    <property type="entry name" value="GLYCOSYL_HYDROL_F17"/>
    <property type="match status" value="1"/>
</dbReference>
<comment type="caution">
    <text evidence="17">The sequence shown here is derived from an EMBL/GenBank/DDBJ whole genome shotgun (WGS) entry which is preliminary data.</text>
</comment>
<keyword evidence="8 15" id="KW-0378">Hydrolase</keyword>
<keyword evidence="5" id="KW-1003">Cell membrane</keyword>
<keyword evidence="7" id="KW-0732">Signal</keyword>
<evidence type="ECO:0000313" key="18">
    <source>
        <dbReference type="Proteomes" id="UP000288805"/>
    </source>
</evidence>
<dbReference type="Pfam" id="PF00332">
    <property type="entry name" value="Glyco_hydro_17"/>
    <property type="match status" value="1"/>
</dbReference>
<name>A0A438I7T7_VITVI</name>
<dbReference type="Gene3D" id="1.20.58.1040">
    <property type="match status" value="1"/>
</dbReference>
<keyword evidence="10" id="KW-1015">Disulfide bond</keyword>
<keyword evidence="12" id="KW-0449">Lipoprotein</keyword>
<dbReference type="InterPro" id="IPR017853">
    <property type="entry name" value="GH"/>
</dbReference>
<dbReference type="InterPro" id="IPR044965">
    <property type="entry name" value="Glyco_hydro_17_plant"/>
</dbReference>
<reference evidence="17 18" key="1">
    <citation type="journal article" date="2018" name="PLoS Genet.">
        <title>Population sequencing reveals clonal diversity and ancestral inbreeding in the grapevine cultivar Chardonnay.</title>
        <authorList>
            <person name="Roach M.J."/>
            <person name="Johnson D.L."/>
            <person name="Bohlmann J."/>
            <person name="van Vuuren H.J."/>
            <person name="Jones S.J."/>
            <person name="Pretorius I.S."/>
            <person name="Schmidt S.A."/>
            <person name="Borneman A.R."/>
        </authorList>
    </citation>
    <scope>NUCLEOTIDE SEQUENCE [LARGE SCALE GENOMIC DNA]</scope>
    <source>
        <strain evidence="18">cv. Chardonnay</strain>
        <tissue evidence="17">Leaf</tissue>
    </source>
</reference>
<proteinExistence type="inferred from homology"/>
<evidence type="ECO:0000256" key="1">
    <source>
        <dbReference type="ARBA" id="ARBA00000382"/>
    </source>
</evidence>
<dbReference type="EMBL" id="QGNW01000134">
    <property type="protein sequence ID" value="RVW92773.1"/>
    <property type="molecule type" value="Genomic_DNA"/>
</dbReference>
<evidence type="ECO:0000256" key="2">
    <source>
        <dbReference type="ARBA" id="ARBA00004609"/>
    </source>
</evidence>
<dbReference type="Pfam" id="PF07983">
    <property type="entry name" value="X8"/>
    <property type="match status" value="1"/>
</dbReference>
<dbReference type="GO" id="GO:0098552">
    <property type="term" value="C:side of membrane"/>
    <property type="evidence" value="ECO:0007669"/>
    <property type="project" value="UniProtKB-KW"/>
</dbReference>
<sequence length="221" mass="24229">MLDSVVFAMKRLGFPEIRLWIAETGWPNAGDIDQIGANIYNAATYNRNLIKRLNAKPPVGTPARPGSVLPTFIFSLYNENQKGGPGTERHWGLLYPNESSVYQIDLTGETPESEYPPLPAPENNEPYKGKIWCVVAKGANRTELGSALTYACGQGNGTCEPVQPGRKCYKPVSLVRHASFAFSSYWAQFRSTGGTCYFNGLAVQTMKDPSHGSCKFPSVTL</sequence>
<evidence type="ECO:0000256" key="14">
    <source>
        <dbReference type="RuleBase" id="RU004335"/>
    </source>
</evidence>
<dbReference type="InterPro" id="IPR012946">
    <property type="entry name" value="X8"/>
</dbReference>
<dbReference type="Proteomes" id="UP000288805">
    <property type="component" value="Unassembled WGS sequence"/>
</dbReference>
<evidence type="ECO:0000256" key="4">
    <source>
        <dbReference type="ARBA" id="ARBA00012780"/>
    </source>
</evidence>
<keyword evidence="13 15" id="KW-0326">Glycosidase</keyword>
<evidence type="ECO:0000313" key="17">
    <source>
        <dbReference type="EMBL" id="RVW92773.1"/>
    </source>
</evidence>
<dbReference type="InterPro" id="IPR000490">
    <property type="entry name" value="Glyco_hydro_17"/>
</dbReference>
<comment type="subcellular location">
    <subcellularLocation>
        <location evidence="2">Cell membrane</location>
        <topology evidence="2">Lipid-anchor</topology>
        <topology evidence="2">GPI-anchor</topology>
    </subcellularLocation>
</comment>
<evidence type="ECO:0000256" key="7">
    <source>
        <dbReference type="ARBA" id="ARBA00022729"/>
    </source>
</evidence>
<feature type="domain" description="X8" evidence="16">
    <location>
        <begin position="131"/>
        <end position="216"/>
    </location>
</feature>
<evidence type="ECO:0000259" key="16">
    <source>
        <dbReference type="SMART" id="SM00768"/>
    </source>
</evidence>
<evidence type="ECO:0000256" key="6">
    <source>
        <dbReference type="ARBA" id="ARBA00022622"/>
    </source>
</evidence>
<dbReference type="AlphaFoldDB" id="A0A438I7T7"/>
<evidence type="ECO:0000256" key="3">
    <source>
        <dbReference type="ARBA" id="ARBA00008773"/>
    </source>
</evidence>
<comment type="similarity">
    <text evidence="3 14">Belongs to the glycosyl hydrolase 17 family.</text>
</comment>
<evidence type="ECO:0000256" key="11">
    <source>
        <dbReference type="ARBA" id="ARBA00023180"/>
    </source>
</evidence>
<dbReference type="GO" id="GO:0042973">
    <property type="term" value="F:glucan endo-1,3-beta-D-glucosidase activity"/>
    <property type="evidence" value="ECO:0007669"/>
    <property type="project" value="UniProtKB-EC"/>
</dbReference>
<keyword evidence="11" id="KW-0325">Glycoprotein</keyword>
<comment type="catalytic activity">
    <reaction evidence="1">
        <text>Hydrolysis of (1-&gt;3)-beta-D-glucosidic linkages in (1-&gt;3)-beta-D-glucans.</text>
        <dbReference type="EC" id="3.2.1.39"/>
    </reaction>
</comment>
<dbReference type="EC" id="3.2.1.39" evidence="4"/>
<dbReference type="GO" id="GO:0009506">
    <property type="term" value="C:plasmodesma"/>
    <property type="evidence" value="ECO:0007669"/>
    <property type="project" value="UniProtKB-ARBA"/>
</dbReference>
<dbReference type="PANTHER" id="PTHR32227">
    <property type="entry name" value="GLUCAN ENDO-1,3-BETA-GLUCOSIDASE BG1-RELATED-RELATED"/>
    <property type="match status" value="1"/>
</dbReference>
<keyword evidence="6" id="KW-0336">GPI-anchor</keyword>
<dbReference type="SMART" id="SM00768">
    <property type="entry name" value="X8"/>
    <property type="match status" value="1"/>
</dbReference>
<organism evidence="17 18">
    <name type="scientific">Vitis vinifera</name>
    <name type="common">Grape</name>
    <dbReference type="NCBI Taxonomy" id="29760"/>
    <lineage>
        <taxon>Eukaryota</taxon>
        <taxon>Viridiplantae</taxon>
        <taxon>Streptophyta</taxon>
        <taxon>Embryophyta</taxon>
        <taxon>Tracheophyta</taxon>
        <taxon>Spermatophyta</taxon>
        <taxon>Magnoliopsida</taxon>
        <taxon>eudicotyledons</taxon>
        <taxon>Gunneridae</taxon>
        <taxon>Pentapetalae</taxon>
        <taxon>rosids</taxon>
        <taxon>Vitales</taxon>
        <taxon>Vitaceae</taxon>
        <taxon>Viteae</taxon>
        <taxon>Vitis</taxon>
    </lineage>
</organism>
<evidence type="ECO:0000256" key="13">
    <source>
        <dbReference type="ARBA" id="ARBA00023295"/>
    </source>
</evidence>
<evidence type="ECO:0000256" key="9">
    <source>
        <dbReference type="ARBA" id="ARBA00023136"/>
    </source>
</evidence>
<dbReference type="SUPFAM" id="SSF51445">
    <property type="entry name" value="(Trans)glycosidases"/>
    <property type="match status" value="1"/>
</dbReference>
<gene>
    <name evidence="17" type="primary">A6_6</name>
    <name evidence="17" type="ORF">CK203_042557</name>
</gene>
<dbReference type="FunFam" id="1.20.58.1040:FF:000001">
    <property type="entry name" value="Glucan endo-1,3-beta-glucosidase 4"/>
    <property type="match status" value="1"/>
</dbReference>